<comment type="similarity">
    <text evidence="1">Belongs to the GSP E family.</text>
</comment>
<keyword evidence="3" id="KW-0067">ATP-binding</keyword>
<dbReference type="Pfam" id="PF00437">
    <property type="entry name" value="T2SSE"/>
    <property type="match status" value="1"/>
</dbReference>
<evidence type="ECO:0000256" key="3">
    <source>
        <dbReference type="ARBA" id="ARBA00022840"/>
    </source>
</evidence>
<protein>
    <submittedName>
        <fullName evidence="5">Flp pilus assembly complex ATPase component TadA</fullName>
    </submittedName>
</protein>
<feature type="domain" description="Bacterial type II secretion system protein E" evidence="4">
    <location>
        <begin position="188"/>
        <end position="297"/>
    </location>
</feature>
<evidence type="ECO:0000256" key="1">
    <source>
        <dbReference type="ARBA" id="ARBA00006611"/>
    </source>
</evidence>
<sequence length="327" mass="35118">MIANLLAVLSDAGRRVAEPPAPPLTMEDAALALFSIAAQARAALFSVWAEEEEDGQVASGISVFFNVPDEPGTEGLLATKREPVRVPLALELYRPLGEAIAELAKRGSEAKRHRRGSVPFPFDAQDPGTVFRVLFTDGELGTWVTATARDRATRAAFPSFSELPLSREDAAFLEDTFFRLDSLFQGKLVVFSGERGSGRSTSLHAAMEALPDDVRGFAALETPRALDPRLAMVNPGSAGMVNVLRAFLRQDPDVVMADEARTPEELEMLLKASMTGHATAAVIEAPTPVAALARIQEAVPGLPVSPLIVHHVRDAQTGARRITVHRG</sequence>
<reference evidence="5 6" key="1">
    <citation type="submission" date="2021-02" db="EMBL/GenBank/DDBJ databases">
        <title>De Novo genome assembly of isolated myxobacteria.</title>
        <authorList>
            <person name="Stevens D.C."/>
        </authorList>
    </citation>
    <scope>NUCLEOTIDE SEQUENCE [LARGE SCALE GENOMIC DNA]</scope>
    <source>
        <strain evidence="6">SCPEA02</strain>
    </source>
</reference>
<keyword evidence="2" id="KW-0547">Nucleotide-binding</keyword>
<evidence type="ECO:0000259" key="4">
    <source>
        <dbReference type="Pfam" id="PF00437"/>
    </source>
</evidence>
<evidence type="ECO:0000256" key="2">
    <source>
        <dbReference type="ARBA" id="ARBA00022741"/>
    </source>
</evidence>
<proteinExistence type="inferred from homology"/>
<evidence type="ECO:0000313" key="5">
    <source>
        <dbReference type="EMBL" id="QSQ20751.1"/>
    </source>
</evidence>
<accession>A0ABX7NQS9</accession>
<organism evidence="5 6">
    <name type="scientific">Pyxidicoccus parkwayensis</name>
    <dbReference type="NCBI Taxonomy" id="2813578"/>
    <lineage>
        <taxon>Bacteria</taxon>
        <taxon>Pseudomonadati</taxon>
        <taxon>Myxococcota</taxon>
        <taxon>Myxococcia</taxon>
        <taxon>Myxococcales</taxon>
        <taxon>Cystobacterineae</taxon>
        <taxon>Myxococcaceae</taxon>
        <taxon>Pyxidicoccus</taxon>
    </lineage>
</organism>
<dbReference type="InterPro" id="IPR001482">
    <property type="entry name" value="T2SS/T4SS_dom"/>
</dbReference>
<dbReference type="RefSeq" id="WP_206722331.1">
    <property type="nucleotide sequence ID" value="NZ_CP071090.1"/>
</dbReference>
<name>A0ABX7NQS9_9BACT</name>
<dbReference type="PANTHER" id="PTHR30258">
    <property type="entry name" value="TYPE II SECRETION SYSTEM PROTEIN GSPE-RELATED"/>
    <property type="match status" value="1"/>
</dbReference>
<dbReference type="PANTHER" id="PTHR30258:SF2">
    <property type="entry name" value="COMG OPERON PROTEIN 1"/>
    <property type="match status" value="1"/>
</dbReference>
<dbReference type="EMBL" id="CP071090">
    <property type="protein sequence ID" value="QSQ20751.1"/>
    <property type="molecule type" value="Genomic_DNA"/>
</dbReference>
<evidence type="ECO:0000313" key="6">
    <source>
        <dbReference type="Proteomes" id="UP000662747"/>
    </source>
</evidence>
<dbReference type="Gene3D" id="3.40.50.300">
    <property type="entry name" value="P-loop containing nucleotide triphosphate hydrolases"/>
    <property type="match status" value="1"/>
</dbReference>
<gene>
    <name evidence="5" type="primary">tadA</name>
    <name evidence="5" type="ORF">JY651_36805</name>
</gene>
<dbReference type="SUPFAM" id="SSF52540">
    <property type="entry name" value="P-loop containing nucleoside triphosphate hydrolases"/>
    <property type="match status" value="1"/>
</dbReference>
<keyword evidence="6" id="KW-1185">Reference proteome</keyword>
<dbReference type="Proteomes" id="UP000662747">
    <property type="component" value="Chromosome"/>
</dbReference>
<dbReference type="InterPro" id="IPR027417">
    <property type="entry name" value="P-loop_NTPase"/>
</dbReference>